<dbReference type="EMBL" id="DXEQ01000015">
    <property type="protein sequence ID" value="HIX71511.1"/>
    <property type="molecule type" value="Genomic_DNA"/>
</dbReference>
<dbReference type="Proteomes" id="UP000886805">
    <property type="component" value="Unassembled WGS sequence"/>
</dbReference>
<comment type="caution">
    <text evidence="3">The sequence shown here is derived from an EMBL/GenBank/DDBJ whole genome shotgun (WGS) entry which is preliminary data.</text>
</comment>
<reference evidence="3" key="2">
    <citation type="submission" date="2021-04" db="EMBL/GenBank/DDBJ databases">
        <authorList>
            <person name="Gilroy R."/>
        </authorList>
    </citation>
    <scope>NUCLEOTIDE SEQUENCE</scope>
    <source>
        <strain evidence="3">ChiSxjej3B15-1167</strain>
    </source>
</reference>
<name>A0A9D1X2R7_9FIRM</name>
<organism evidence="3 4">
    <name type="scientific">Candidatus Anaerobutyricum stercoripullorum</name>
    <dbReference type="NCBI Taxonomy" id="2838456"/>
    <lineage>
        <taxon>Bacteria</taxon>
        <taxon>Bacillati</taxon>
        <taxon>Bacillota</taxon>
        <taxon>Clostridia</taxon>
        <taxon>Lachnospirales</taxon>
        <taxon>Lachnospiraceae</taxon>
        <taxon>Anaerobutyricum</taxon>
    </lineage>
</organism>
<evidence type="ECO:0000256" key="1">
    <source>
        <dbReference type="SAM" id="SignalP"/>
    </source>
</evidence>
<dbReference type="InterPro" id="IPR003961">
    <property type="entry name" value="FN3_dom"/>
</dbReference>
<feature type="domain" description="Fibronectin type-III" evidence="2">
    <location>
        <begin position="243"/>
        <end position="337"/>
    </location>
</feature>
<dbReference type="InterPro" id="IPR013783">
    <property type="entry name" value="Ig-like_fold"/>
</dbReference>
<evidence type="ECO:0000313" key="4">
    <source>
        <dbReference type="Proteomes" id="UP000886805"/>
    </source>
</evidence>
<dbReference type="CDD" id="cd00063">
    <property type="entry name" value="FN3"/>
    <property type="match status" value="1"/>
</dbReference>
<feature type="chain" id="PRO_5039337390" evidence="1">
    <location>
        <begin position="21"/>
        <end position="337"/>
    </location>
</feature>
<evidence type="ECO:0000259" key="2">
    <source>
        <dbReference type="PROSITE" id="PS50853"/>
    </source>
</evidence>
<evidence type="ECO:0000313" key="3">
    <source>
        <dbReference type="EMBL" id="HIX71511.1"/>
    </source>
</evidence>
<dbReference type="PROSITE" id="PS50853">
    <property type="entry name" value="FN3"/>
    <property type="match status" value="1"/>
</dbReference>
<dbReference type="InterPro" id="IPR036116">
    <property type="entry name" value="FN3_sf"/>
</dbReference>
<keyword evidence="1" id="KW-0732">Signal</keyword>
<dbReference type="AlphaFoldDB" id="A0A9D1X2R7"/>
<dbReference type="Gene3D" id="2.60.40.10">
    <property type="entry name" value="Immunoglobulins"/>
    <property type="match status" value="1"/>
</dbReference>
<accession>A0A9D1X2R7</accession>
<dbReference type="Pfam" id="PF00041">
    <property type="entry name" value="fn3"/>
    <property type="match status" value="1"/>
</dbReference>
<gene>
    <name evidence="3" type="ORF">H9849_00675</name>
</gene>
<protein>
    <submittedName>
        <fullName evidence="3">Fibronectin type III domain-containing protein</fullName>
    </submittedName>
</protein>
<sequence>MRKFFVTAACLCMLAIPVYGTNVDAASVPWDSTIELKGTVNIGSTVTIPARVYHAGTPEGGYEDSYSTGGVGYYQMNVTAGQSYYIDSKECDVTFYDSEGNSPYGERDNYYAVKNETIYLYFSHYEDEAEQATIRAGQTFTGNVTKADGWGDNVYYYTPSLSGQYTFRVSSSDDEVNPGLYIGMMKRDYFSSLKSKDLKWTSGFGYEEVTANLQAGTCYAINVYSGGNYNPYTLSLTQKPAVSVASVKAKKAVSKKAKKAVITWKKASGVDGYQVTYSIKKNFKKAKSVNVSAKKAKVTLKKLKRGKKYFVKVRAYRNVEGARYYGGYSKTLKVTVR</sequence>
<feature type="signal peptide" evidence="1">
    <location>
        <begin position="1"/>
        <end position="20"/>
    </location>
</feature>
<proteinExistence type="predicted"/>
<reference evidence="3" key="1">
    <citation type="journal article" date="2021" name="PeerJ">
        <title>Extensive microbial diversity within the chicken gut microbiome revealed by metagenomics and culture.</title>
        <authorList>
            <person name="Gilroy R."/>
            <person name="Ravi A."/>
            <person name="Getino M."/>
            <person name="Pursley I."/>
            <person name="Horton D.L."/>
            <person name="Alikhan N.F."/>
            <person name="Baker D."/>
            <person name="Gharbi K."/>
            <person name="Hall N."/>
            <person name="Watson M."/>
            <person name="Adriaenssens E.M."/>
            <person name="Foster-Nyarko E."/>
            <person name="Jarju S."/>
            <person name="Secka A."/>
            <person name="Antonio M."/>
            <person name="Oren A."/>
            <person name="Chaudhuri R.R."/>
            <person name="La Ragione R."/>
            <person name="Hildebrand F."/>
            <person name="Pallen M.J."/>
        </authorList>
    </citation>
    <scope>NUCLEOTIDE SEQUENCE</scope>
    <source>
        <strain evidence="3">ChiSxjej3B15-1167</strain>
    </source>
</reference>
<dbReference type="SUPFAM" id="SSF49265">
    <property type="entry name" value="Fibronectin type III"/>
    <property type="match status" value="1"/>
</dbReference>